<evidence type="ECO:0000256" key="7">
    <source>
        <dbReference type="ARBA" id="ARBA00023136"/>
    </source>
</evidence>
<evidence type="ECO:0000256" key="4">
    <source>
        <dbReference type="ARBA" id="ARBA00022741"/>
    </source>
</evidence>
<feature type="domain" description="Pycsar effector protein" evidence="9">
    <location>
        <begin position="30"/>
        <end position="183"/>
    </location>
</feature>
<feature type="transmembrane region" description="Helical" evidence="8">
    <location>
        <begin position="48"/>
        <end position="67"/>
    </location>
</feature>
<name>Q8GAB8_PAENI</name>
<evidence type="ECO:0000256" key="2">
    <source>
        <dbReference type="ARBA" id="ARBA00022475"/>
    </source>
</evidence>
<evidence type="ECO:0000313" key="10">
    <source>
        <dbReference type="EMBL" id="CAD48013.1"/>
    </source>
</evidence>
<dbReference type="AlphaFoldDB" id="Q8GAB8"/>
<evidence type="ECO:0000256" key="5">
    <source>
        <dbReference type="ARBA" id="ARBA00022989"/>
    </source>
</evidence>
<keyword evidence="2" id="KW-1003">Cell membrane</keyword>
<dbReference type="GO" id="GO:0051607">
    <property type="term" value="P:defense response to virus"/>
    <property type="evidence" value="ECO:0007669"/>
    <property type="project" value="UniProtKB-KW"/>
</dbReference>
<sequence length="190" mass="20916">MITFIKKQLRRAAPADPEPVKSDKEALETTWKIHAALVDWTGKVDAKAAFAVALESAGITTIVALSAEGRLFGALQGCLQQVTYYLAIVALVVAAGCAMWVVMPRLRMRHVGKEWPENFIYFGHLRYWDAGPLQDKIKQTDLLPVLTKQLIGMSRIAWTKHLLVKLSMICASIGGISLLTCGLLVRASIQ</sequence>
<accession>Q8GAB8</accession>
<organism evidence="10">
    <name type="scientific">Paenarthrobacter nicotinovorans</name>
    <name type="common">Arthrobacter nicotinovorans</name>
    <dbReference type="NCBI Taxonomy" id="29320"/>
    <lineage>
        <taxon>Bacteria</taxon>
        <taxon>Bacillati</taxon>
        <taxon>Actinomycetota</taxon>
        <taxon>Actinomycetes</taxon>
        <taxon>Micrococcales</taxon>
        <taxon>Micrococcaceae</taxon>
        <taxon>Paenarthrobacter</taxon>
    </lineage>
</organism>
<reference evidence="10" key="1">
    <citation type="journal article" date="2003" name="J. Bacteriol.">
        <title>Sequence of the 165-kilobase catabolic plasmid pAO1 from Arthrobacter nicotinovorans and identification of a pAO1-dependent nicotine uptake system.</title>
        <authorList>
            <person name="Igloi G.L."/>
            <person name="Brandsch R."/>
        </authorList>
    </citation>
    <scope>NUCLEOTIDE SEQUENCE [LARGE SCALE GENOMIC DNA]</scope>
    <source>
        <strain evidence="10">ATCC 49919</strain>
        <plasmid evidence="10">pAO1</plasmid>
    </source>
</reference>
<keyword evidence="5 8" id="KW-1133">Transmembrane helix</keyword>
<dbReference type="RefSeq" id="WP_016359524.1">
    <property type="nucleotide sequence ID" value="NC_021229.1"/>
</dbReference>
<feature type="transmembrane region" description="Helical" evidence="8">
    <location>
        <begin position="162"/>
        <end position="185"/>
    </location>
</feature>
<keyword evidence="3 8" id="KW-0812">Transmembrane</keyword>
<keyword evidence="7 8" id="KW-0472">Membrane</keyword>
<dbReference type="EMBL" id="AJ507836">
    <property type="protein sequence ID" value="CAD48013.1"/>
    <property type="molecule type" value="Genomic_DNA"/>
</dbReference>
<dbReference type="GO" id="GO:0005886">
    <property type="term" value="C:plasma membrane"/>
    <property type="evidence" value="ECO:0007669"/>
    <property type="project" value="UniProtKB-SubCell"/>
</dbReference>
<proteinExistence type="predicted"/>
<evidence type="ECO:0000256" key="6">
    <source>
        <dbReference type="ARBA" id="ARBA00023118"/>
    </source>
</evidence>
<reference evidence="10" key="2">
    <citation type="submission" date="2013-12" db="EMBL/GenBank/DDBJ databases">
        <authorList>
            <person name="Mihasan M."/>
            <person name="Brandsch R."/>
        </authorList>
    </citation>
    <scope>NUCLEOTIDE SEQUENCE</scope>
    <source>
        <strain evidence="10">ATCC 49919</strain>
        <plasmid evidence="10">pAO1</plasmid>
    </source>
</reference>
<feature type="transmembrane region" description="Helical" evidence="8">
    <location>
        <begin position="82"/>
        <end position="103"/>
    </location>
</feature>
<dbReference type="Pfam" id="PF18967">
    <property type="entry name" value="PycTM"/>
    <property type="match status" value="1"/>
</dbReference>
<keyword evidence="4" id="KW-0547">Nucleotide-binding</keyword>
<evidence type="ECO:0000256" key="1">
    <source>
        <dbReference type="ARBA" id="ARBA00004236"/>
    </source>
</evidence>
<dbReference type="InterPro" id="IPR043760">
    <property type="entry name" value="PycTM_dom"/>
</dbReference>
<keyword evidence="6" id="KW-0051">Antiviral defense</keyword>
<dbReference type="GeneID" id="84020203"/>
<keyword evidence="10" id="KW-0614">Plasmid</keyword>
<comment type="subcellular location">
    <subcellularLocation>
        <location evidence="1">Cell membrane</location>
    </subcellularLocation>
</comment>
<protein>
    <recommendedName>
        <fullName evidence="9">Pycsar effector protein domain-containing protein</fullName>
    </recommendedName>
</protein>
<evidence type="ECO:0000256" key="3">
    <source>
        <dbReference type="ARBA" id="ARBA00022692"/>
    </source>
</evidence>
<evidence type="ECO:0000259" key="9">
    <source>
        <dbReference type="Pfam" id="PF18967"/>
    </source>
</evidence>
<dbReference type="GO" id="GO:0000166">
    <property type="term" value="F:nucleotide binding"/>
    <property type="evidence" value="ECO:0007669"/>
    <property type="project" value="UniProtKB-KW"/>
</dbReference>
<geneLocation type="plasmid" evidence="10">
    <name>pAO1</name>
</geneLocation>
<evidence type="ECO:0000256" key="8">
    <source>
        <dbReference type="SAM" id="Phobius"/>
    </source>
</evidence>